<dbReference type="InterPro" id="IPR014716">
    <property type="entry name" value="Fibrinogen_a/b/g_C_1"/>
</dbReference>
<dbReference type="CDD" id="cd00087">
    <property type="entry name" value="FReD"/>
    <property type="match status" value="1"/>
</dbReference>
<feature type="disulfide bond" evidence="8">
    <location>
        <begin position="185"/>
        <end position="194"/>
    </location>
</feature>
<evidence type="ECO:0000256" key="6">
    <source>
        <dbReference type="ARBA" id="ARBA00023157"/>
    </source>
</evidence>
<evidence type="ECO:0000256" key="9">
    <source>
        <dbReference type="RuleBase" id="RU280815"/>
    </source>
</evidence>
<evidence type="ECO:0000256" key="4">
    <source>
        <dbReference type="ARBA" id="ARBA00022737"/>
    </source>
</evidence>
<keyword evidence="1 9" id="KW-0217">Developmental protein</keyword>
<dbReference type="Pfam" id="PF00147">
    <property type="entry name" value="Fibrinogen_C"/>
    <property type="match status" value="1"/>
</dbReference>
<gene>
    <name evidence="12" type="ORF">OFUS_LOCUS26520</name>
</gene>
<dbReference type="EMBL" id="CAIIXF020000150">
    <property type="protein sequence ID" value="CAH1802880.1"/>
    <property type="molecule type" value="Genomic_DNA"/>
</dbReference>
<evidence type="ECO:0000259" key="10">
    <source>
        <dbReference type="PROSITE" id="PS51051"/>
    </source>
</evidence>
<comment type="function">
    <text evidence="9">Putative Notch ligand involved in the mediation of Notch signaling.</text>
</comment>
<evidence type="ECO:0000256" key="2">
    <source>
        <dbReference type="ARBA" id="ARBA00022536"/>
    </source>
</evidence>
<feature type="domain" description="Fibrinogen C-terminal" evidence="11">
    <location>
        <begin position="214"/>
        <end position="441"/>
    </location>
</feature>
<dbReference type="GO" id="GO:0007219">
    <property type="term" value="P:Notch signaling pathway"/>
    <property type="evidence" value="ECO:0007669"/>
    <property type="project" value="InterPro"/>
</dbReference>
<reference evidence="12" key="1">
    <citation type="submission" date="2022-03" db="EMBL/GenBank/DDBJ databases">
        <authorList>
            <person name="Martin C."/>
        </authorList>
    </citation>
    <scope>NUCLEOTIDE SEQUENCE</scope>
</reference>
<dbReference type="SMART" id="SM00186">
    <property type="entry name" value="FBG"/>
    <property type="match status" value="1"/>
</dbReference>
<dbReference type="Gene3D" id="4.10.530.10">
    <property type="entry name" value="Gamma-fibrinogen Carboxyl Terminal Fragment, domain 2"/>
    <property type="match status" value="1"/>
</dbReference>
<feature type="disulfide bond" evidence="8">
    <location>
        <begin position="154"/>
        <end position="163"/>
    </location>
</feature>
<dbReference type="Proteomes" id="UP000749559">
    <property type="component" value="Unassembled WGS sequence"/>
</dbReference>
<dbReference type="OrthoDB" id="283575at2759"/>
<dbReference type="AlphaFoldDB" id="A0A8S4QB76"/>
<dbReference type="Gene3D" id="3.90.215.10">
    <property type="entry name" value="Gamma Fibrinogen, chain A, domain 1"/>
    <property type="match status" value="1"/>
</dbReference>
<keyword evidence="6 8" id="KW-1015">Disulfide bond</keyword>
<proteinExistence type="predicted"/>
<dbReference type="InterPro" id="IPR020837">
    <property type="entry name" value="Fibrinogen_CS"/>
</dbReference>
<keyword evidence="7" id="KW-0325">Glycoprotein</keyword>
<dbReference type="InterPro" id="IPR002181">
    <property type="entry name" value="Fibrinogen_a/b/g_C_dom"/>
</dbReference>
<evidence type="ECO:0000313" key="12">
    <source>
        <dbReference type="EMBL" id="CAH1802880.1"/>
    </source>
</evidence>
<dbReference type="GO" id="GO:0016020">
    <property type="term" value="C:membrane"/>
    <property type="evidence" value="ECO:0007669"/>
    <property type="project" value="UniProtKB-SubCell"/>
</dbReference>
<dbReference type="InterPro" id="IPR011651">
    <property type="entry name" value="Notch_ligand_N"/>
</dbReference>
<dbReference type="SMART" id="SM00051">
    <property type="entry name" value="DSL"/>
    <property type="match status" value="1"/>
</dbReference>
<dbReference type="Gene3D" id="2.60.40.3510">
    <property type="match status" value="1"/>
</dbReference>
<comment type="caution">
    <text evidence="8">Lacks conserved residue(s) required for the propagation of feature annotation.</text>
</comment>
<evidence type="ECO:0000256" key="1">
    <source>
        <dbReference type="ARBA" id="ARBA00022473"/>
    </source>
</evidence>
<keyword evidence="5 9" id="KW-1133">Transmembrane helix</keyword>
<dbReference type="InterPro" id="IPR036056">
    <property type="entry name" value="Fibrinogen-like_C"/>
</dbReference>
<dbReference type="Pfam" id="PF07657">
    <property type="entry name" value="MNNL"/>
    <property type="match status" value="1"/>
</dbReference>
<evidence type="ECO:0000259" key="11">
    <source>
        <dbReference type="PROSITE" id="PS51406"/>
    </source>
</evidence>
<keyword evidence="3 9" id="KW-0812">Transmembrane</keyword>
<keyword evidence="9" id="KW-0732">Signal</keyword>
<dbReference type="PANTHER" id="PTHR19143:SF458">
    <property type="entry name" value="FIBRINOGEN C-TERMINAL DOMAIN-CONTAINING PROTEIN-RELATED"/>
    <property type="match status" value="1"/>
</dbReference>
<dbReference type="GO" id="GO:0005615">
    <property type="term" value="C:extracellular space"/>
    <property type="evidence" value="ECO:0007669"/>
    <property type="project" value="TreeGrafter"/>
</dbReference>
<sequence length="447" mass="49759">LAESLGKISLRLVSFVNPGGKGDNGHCCDGRGIICSSKCDHQFKICVDYLNGTADLDSCAFGKFETGVISNEDTIQFGDDISGLSNPIEIPFNNYAGGFLVKIDVWDDDSNFLFNRNDHVDTIAYAFNEPAPATNRNMLVNGRTTIELGISVTCDANFYGPNCLVFCDSSLGNYNCDSSNGDKVCFEGWEGDDCSVRITTTTTTTTTMAPTTTTETYGENADCASFGGNMVSVRRIQPQGVAEPFNVLCRGEWTVIQNRFNGREIFNRLWEDYKNGFGKNFSMSTDFWLGLEKVYRLTNQKKYKLNIKMTDAADRVHEANYDHFYVGNEADGYRLHLEGFSGNAGDALSYCGGSSCGGMSNGQKFSTRDRDNDNWAGNCAERYNSGWWYNNCFWANLNGRYVTHPRFWPKCPGRKCISWRTIPGYENYSLLKVTMAIAPNLESTSVE</sequence>
<feature type="non-terminal residue" evidence="12">
    <location>
        <position position="447"/>
    </location>
</feature>
<dbReference type="PANTHER" id="PTHR19143">
    <property type="entry name" value="FIBRINOGEN/TENASCIN/ANGIOPOEITIN"/>
    <property type="match status" value="1"/>
</dbReference>
<feature type="domain" description="DSL" evidence="10">
    <location>
        <begin position="152"/>
        <end position="194"/>
    </location>
</feature>
<dbReference type="PROSITE" id="PS00514">
    <property type="entry name" value="FIBRINOGEN_C_1"/>
    <property type="match status" value="1"/>
</dbReference>
<evidence type="ECO:0000256" key="8">
    <source>
        <dbReference type="PROSITE-ProRule" id="PRU00377"/>
    </source>
</evidence>
<dbReference type="PROSITE" id="PS51406">
    <property type="entry name" value="FIBRINOGEN_C_2"/>
    <property type="match status" value="1"/>
</dbReference>
<dbReference type="Gene3D" id="2.10.25.140">
    <property type="match status" value="1"/>
</dbReference>
<organism evidence="12 13">
    <name type="scientific">Owenia fusiformis</name>
    <name type="common">Polychaete worm</name>
    <dbReference type="NCBI Taxonomy" id="6347"/>
    <lineage>
        <taxon>Eukaryota</taxon>
        <taxon>Metazoa</taxon>
        <taxon>Spiralia</taxon>
        <taxon>Lophotrochozoa</taxon>
        <taxon>Annelida</taxon>
        <taxon>Polychaeta</taxon>
        <taxon>Sedentaria</taxon>
        <taxon>Canalipalpata</taxon>
        <taxon>Sabellida</taxon>
        <taxon>Oweniida</taxon>
        <taxon>Oweniidae</taxon>
        <taxon>Owenia</taxon>
    </lineage>
</organism>
<keyword evidence="2 9" id="KW-0245">EGF-like domain</keyword>
<dbReference type="InterPro" id="IPR050373">
    <property type="entry name" value="Fibrinogen_C-term_domain"/>
</dbReference>
<dbReference type="InterPro" id="IPR001774">
    <property type="entry name" value="DSL"/>
</dbReference>
<evidence type="ECO:0000256" key="3">
    <source>
        <dbReference type="ARBA" id="ARBA00022692"/>
    </source>
</evidence>
<keyword evidence="13" id="KW-1185">Reference proteome</keyword>
<dbReference type="PROSITE" id="PS51051">
    <property type="entry name" value="DSL"/>
    <property type="match status" value="1"/>
</dbReference>
<dbReference type="Pfam" id="PF01414">
    <property type="entry name" value="DSL"/>
    <property type="match status" value="1"/>
</dbReference>
<protein>
    <recommendedName>
        <fullName evidence="9">Delta-like protein</fullName>
    </recommendedName>
</protein>
<evidence type="ECO:0000313" key="13">
    <source>
        <dbReference type="Proteomes" id="UP000749559"/>
    </source>
</evidence>
<keyword evidence="9" id="KW-0472">Membrane</keyword>
<evidence type="ECO:0000256" key="5">
    <source>
        <dbReference type="ARBA" id="ARBA00022989"/>
    </source>
</evidence>
<comment type="subcellular location">
    <subcellularLocation>
        <location evidence="9">Membrane</location>
        <topology evidence="9">Single-pass type I membrane protein</topology>
    </subcellularLocation>
</comment>
<evidence type="ECO:0000256" key="7">
    <source>
        <dbReference type="ARBA" id="ARBA00023180"/>
    </source>
</evidence>
<accession>A0A8S4QB76</accession>
<keyword evidence="4 9" id="KW-0677">Repeat</keyword>
<name>A0A8S4QB76_OWEFU</name>
<comment type="caution">
    <text evidence="12">The sequence shown here is derived from an EMBL/GenBank/DDBJ whole genome shotgun (WGS) entry which is preliminary data.</text>
</comment>
<dbReference type="SUPFAM" id="SSF56496">
    <property type="entry name" value="Fibrinogen C-terminal domain-like"/>
    <property type="match status" value="1"/>
</dbReference>